<keyword evidence="15" id="KW-1185">Reference proteome</keyword>
<keyword evidence="5 12" id="KW-0813">Transport</keyword>
<keyword evidence="8 12" id="KW-0812">Transmembrane</keyword>
<keyword evidence="9 12" id="KW-0653">Protein transport</keyword>
<dbReference type="Proteomes" id="UP001429354">
    <property type="component" value="Unassembled WGS sequence"/>
</dbReference>
<evidence type="ECO:0000256" key="3">
    <source>
        <dbReference type="ARBA" id="ARBA00005811"/>
    </source>
</evidence>
<comment type="function">
    <text evidence="1">Involved in the TonB-dependent energy-dependent transport of various receptor-bound substrates.</text>
</comment>
<protein>
    <submittedName>
        <fullName evidence="14">Biopolymer transporter ExbD</fullName>
    </submittedName>
</protein>
<name>A0ABX0AH54_9GAMM</name>
<evidence type="ECO:0000256" key="9">
    <source>
        <dbReference type="ARBA" id="ARBA00022927"/>
    </source>
</evidence>
<evidence type="ECO:0000256" key="10">
    <source>
        <dbReference type="ARBA" id="ARBA00022989"/>
    </source>
</evidence>
<organism evidence="14 15">
    <name type="scientific">Pseudoxanthomonas gei</name>
    <dbReference type="NCBI Taxonomy" id="1383030"/>
    <lineage>
        <taxon>Bacteria</taxon>
        <taxon>Pseudomonadati</taxon>
        <taxon>Pseudomonadota</taxon>
        <taxon>Gammaproteobacteria</taxon>
        <taxon>Lysobacterales</taxon>
        <taxon>Lysobacteraceae</taxon>
        <taxon>Pseudoxanthomonas</taxon>
    </lineage>
</organism>
<comment type="caution">
    <text evidence="14">The sequence shown here is derived from an EMBL/GenBank/DDBJ whole genome shotgun (WGS) entry which is preliminary data.</text>
</comment>
<keyword evidence="6" id="KW-1003">Cell membrane</keyword>
<evidence type="ECO:0000256" key="4">
    <source>
        <dbReference type="ARBA" id="ARBA00011471"/>
    </source>
</evidence>
<keyword evidence="10 13" id="KW-1133">Transmembrane helix</keyword>
<evidence type="ECO:0000256" key="2">
    <source>
        <dbReference type="ARBA" id="ARBA00004249"/>
    </source>
</evidence>
<proteinExistence type="inferred from homology"/>
<evidence type="ECO:0000256" key="11">
    <source>
        <dbReference type="ARBA" id="ARBA00023136"/>
    </source>
</evidence>
<dbReference type="PANTHER" id="PTHR30558:SF12">
    <property type="entry name" value="BIOPOLYMER TRANSPORT PROTEIN EXBD"/>
    <property type="match status" value="1"/>
</dbReference>
<comment type="subunit">
    <text evidence="4">The accessory proteins ExbB and ExbD seem to form a complex with TonB.</text>
</comment>
<evidence type="ECO:0000256" key="8">
    <source>
        <dbReference type="ARBA" id="ARBA00022692"/>
    </source>
</evidence>
<keyword evidence="7" id="KW-0997">Cell inner membrane</keyword>
<evidence type="ECO:0000256" key="5">
    <source>
        <dbReference type="ARBA" id="ARBA00022448"/>
    </source>
</evidence>
<evidence type="ECO:0000313" key="15">
    <source>
        <dbReference type="Proteomes" id="UP001429354"/>
    </source>
</evidence>
<dbReference type="InterPro" id="IPR003400">
    <property type="entry name" value="ExbD"/>
</dbReference>
<evidence type="ECO:0000256" key="12">
    <source>
        <dbReference type="RuleBase" id="RU003879"/>
    </source>
</evidence>
<evidence type="ECO:0000256" key="6">
    <source>
        <dbReference type="ARBA" id="ARBA00022475"/>
    </source>
</evidence>
<dbReference type="Pfam" id="PF02472">
    <property type="entry name" value="ExbD"/>
    <property type="match status" value="1"/>
</dbReference>
<feature type="transmembrane region" description="Helical" evidence="13">
    <location>
        <begin position="20"/>
        <end position="38"/>
    </location>
</feature>
<sequence length="131" mass="14154">MAFSAAVRDSAVAEMNITPLVDVMLVLLVIFMVSAPLVSSPVSASLPQSVLRPVTPTPLQLQLTVAADGSYRLDDRPLAPDQLWERLEDALVSDPQATLRVDAESDAHYQNVVTALAHARRIGITRISIQP</sequence>
<evidence type="ECO:0000256" key="1">
    <source>
        <dbReference type="ARBA" id="ARBA00003540"/>
    </source>
</evidence>
<evidence type="ECO:0000313" key="14">
    <source>
        <dbReference type="EMBL" id="NDK38846.1"/>
    </source>
</evidence>
<dbReference type="Gene3D" id="3.30.420.270">
    <property type="match status" value="1"/>
</dbReference>
<dbReference type="EMBL" id="QOVG01000005">
    <property type="protein sequence ID" value="NDK38846.1"/>
    <property type="molecule type" value="Genomic_DNA"/>
</dbReference>
<comment type="similarity">
    <text evidence="3 12">Belongs to the ExbD/TolR family.</text>
</comment>
<evidence type="ECO:0000256" key="13">
    <source>
        <dbReference type="SAM" id="Phobius"/>
    </source>
</evidence>
<keyword evidence="11 13" id="KW-0472">Membrane</keyword>
<gene>
    <name evidence="14" type="ORF">DT603_08345</name>
</gene>
<reference evidence="14 15" key="1">
    <citation type="submission" date="2018-07" db="EMBL/GenBank/DDBJ databases">
        <title>Whole genome Sequencing of Pseudoxanthomonas gei KCTC 32298 (T).</title>
        <authorList>
            <person name="Kumar S."/>
            <person name="Bansal K."/>
            <person name="Kaur A."/>
            <person name="Patil P."/>
            <person name="Sharma S."/>
            <person name="Patil P.B."/>
        </authorList>
    </citation>
    <scope>NUCLEOTIDE SEQUENCE [LARGE SCALE GENOMIC DNA]</scope>
    <source>
        <strain evidence="14 15">KCTC 32298</strain>
    </source>
</reference>
<evidence type="ECO:0000256" key="7">
    <source>
        <dbReference type="ARBA" id="ARBA00022519"/>
    </source>
</evidence>
<dbReference type="PANTHER" id="PTHR30558">
    <property type="entry name" value="EXBD MEMBRANE COMPONENT OF PMF-DRIVEN MACROMOLECULE IMPORT SYSTEM"/>
    <property type="match status" value="1"/>
</dbReference>
<comment type="subcellular location">
    <subcellularLocation>
        <location evidence="2">Cell inner membrane</location>
        <topology evidence="2">Single-pass type II membrane protein</topology>
    </subcellularLocation>
    <subcellularLocation>
        <location evidence="12">Cell membrane</location>
        <topology evidence="12">Single-pass type II membrane protein</topology>
    </subcellularLocation>
</comment>
<dbReference type="RefSeq" id="WP_162349427.1">
    <property type="nucleotide sequence ID" value="NZ_QOVG01000005.1"/>
</dbReference>
<accession>A0ABX0AH54</accession>